<evidence type="ECO:0000313" key="3">
    <source>
        <dbReference type="EMBL" id="KAF3002456.1"/>
    </source>
</evidence>
<sequence length="280" mass="30766">MAFLQLGSLLVAAYPTQEFTHMARDDTHPVSLDDPPSRRTIVVAFCIGFAFLLALAQGYRAGRMAGRKSSAQFSDILVFAQGFVSISFVFAIGVNSAGLGLQTDAQCHAAIRVCIAMYGAAKITLYLFLLERVHVLRAPFVDRLRDPVWVIGVILTVGGYAGIMGFQFMSPRADLSRVDGVCRIGIQPDAGLAIITLDTTINLALTVIFIWQLRPTLGKSILPWSSNRHPNLASESRGRSPWRPFRARSNNNQREVSSAWLASHRSVRAMLMRNVIADTC</sequence>
<dbReference type="AlphaFoldDB" id="A0A9P4WC14"/>
<feature type="transmembrane region" description="Helical" evidence="2">
    <location>
        <begin position="190"/>
        <end position="211"/>
    </location>
</feature>
<dbReference type="Proteomes" id="UP000801428">
    <property type="component" value="Unassembled WGS sequence"/>
</dbReference>
<protein>
    <submittedName>
        <fullName evidence="3">Uncharacterized protein</fullName>
    </submittedName>
</protein>
<evidence type="ECO:0000256" key="2">
    <source>
        <dbReference type="SAM" id="Phobius"/>
    </source>
</evidence>
<feature type="transmembrane region" description="Helical" evidence="2">
    <location>
        <begin position="149"/>
        <end position="170"/>
    </location>
</feature>
<evidence type="ECO:0000256" key="1">
    <source>
        <dbReference type="SAM" id="MobiDB-lite"/>
    </source>
</evidence>
<organism evidence="3 4">
    <name type="scientific">Curvularia kusanoi</name>
    <name type="common">Cochliobolus kusanoi</name>
    <dbReference type="NCBI Taxonomy" id="90978"/>
    <lineage>
        <taxon>Eukaryota</taxon>
        <taxon>Fungi</taxon>
        <taxon>Dikarya</taxon>
        <taxon>Ascomycota</taxon>
        <taxon>Pezizomycotina</taxon>
        <taxon>Dothideomycetes</taxon>
        <taxon>Pleosporomycetidae</taxon>
        <taxon>Pleosporales</taxon>
        <taxon>Pleosporineae</taxon>
        <taxon>Pleosporaceae</taxon>
        <taxon>Curvularia</taxon>
    </lineage>
</organism>
<keyword evidence="4" id="KW-1185">Reference proteome</keyword>
<name>A0A9P4WC14_CURKU</name>
<dbReference type="PANTHER" id="PTHR38848">
    <property type="entry name" value="G-PROTEIN COUPLED RECEPTORS FAMILY 3 PROFILE DOMAIN-CONTAINING PROTEIN"/>
    <property type="match status" value="1"/>
</dbReference>
<dbReference type="EMBL" id="SWKU01000011">
    <property type="protein sequence ID" value="KAF3002456.1"/>
    <property type="molecule type" value="Genomic_DNA"/>
</dbReference>
<evidence type="ECO:0000313" key="4">
    <source>
        <dbReference type="Proteomes" id="UP000801428"/>
    </source>
</evidence>
<proteinExistence type="predicted"/>
<feature type="transmembrane region" description="Helical" evidence="2">
    <location>
        <begin position="76"/>
        <end position="97"/>
    </location>
</feature>
<keyword evidence="2" id="KW-1133">Transmembrane helix</keyword>
<dbReference type="PANTHER" id="PTHR38848:SF3">
    <property type="entry name" value="G-PROTEIN COUPLED RECEPTORS FAMILY 3 PROFILE DOMAIN-CONTAINING PROTEIN"/>
    <property type="match status" value="1"/>
</dbReference>
<feature type="region of interest" description="Disordered" evidence="1">
    <location>
        <begin position="230"/>
        <end position="250"/>
    </location>
</feature>
<dbReference type="OrthoDB" id="3210850at2759"/>
<reference evidence="3" key="1">
    <citation type="submission" date="2019-04" db="EMBL/GenBank/DDBJ databases">
        <title>Sequencing of skin fungus with MAO and IRED activity.</title>
        <authorList>
            <person name="Marsaioli A.J."/>
            <person name="Bonatto J.M.C."/>
            <person name="Reis Junior O."/>
        </authorList>
    </citation>
    <scope>NUCLEOTIDE SEQUENCE</scope>
    <source>
        <strain evidence="3">30M1</strain>
    </source>
</reference>
<accession>A0A9P4WC14</accession>
<comment type="caution">
    <text evidence="3">The sequence shown here is derived from an EMBL/GenBank/DDBJ whole genome shotgun (WGS) entry which is preliminary data.</text>
</comment>
<keyword evidence="2" id="KW-0812">Transmembrane</keyword>
<feature type="transmembrane region" description="Helical" evidence="2">
    <location>
        <begin position="37"/>
        <end position="56"/>
    </location>
</feature>
<gene>
    <name evidence="3" type="ORF">E8E13_004931</name>
</gene>
<feature type="transmembrane region" description="Helical" evidence="2">
    <location>
        <begin position="109"/>
        <end position="129"/>
    </location>
</feature>
<keyword evidence="2" id="KW-0472">Membrane</keyword>